<feature type="transmembrane region" description="Helical" evidence="2">
    <location>
        <begin position="460"/>
        <end position="479"/>
    </location>
</feature>
<reference evidence="5" key="1">
    <citation type="submission" date="2020-11" db="EMBL/GenBank/DDBJ databases">
        <authorList>
            <person name="Tran Van P."/>
        </authorList>
    </citation>
    <scope>NUCLEOTIDE SEQUENCE</scope>
</reference>
<feature type="domain" description="Calcineurin-like phosphoesterase" evidence="3">
    <location>
        <begin position="97"/>
        <end position="288"/>
    </location>
</feature>
<dbReference type="GO" id="GO:0016787">
    <property type="term" value="F:hydrolase activity"/>
    <property type="evidence" value="ECO:0007669"/>
    <property type="project" value="InterPro"/>
</dbReference>
<evidence type="ECO:0000256" key="2">
    <source>
        <dbReference type="SAM" id="Phobius"/>
    </source>
</evidence>
<dbReference type="EMBL" id="CAJPVJ010000500">
    <property type="protein sequence ID" value="CAG2162684.1"/>
    <property type="molecule type" value="Genomic_DNA"/>
</dbReference>
<name>A0A7R9LDY6_9ACAR</name>
<accession>A0A7R9LDY6</accession>
<feature type="region of interest" description="Disordered" evidence="1">
    <location>
        <begin position="576"/>
        <end position="595"/>
    </location>
</feature>
<dbReference type="AlphaFoldDB" id="A0A7R9LDY6"/>
<dbReference type="Pfam" id="PF00149">
    <property type="entry name" value="Metallophos"/>
    <property type="match status" value="1"/>
</dbReference>
<proteinExistence type="predicted"/>
<evidence type="ECO:0000313" key="6">
    <source>
        <dbReference type="Proteomes" id="UP000728032"/>
    </source>
</evidence>
<sequence length="595" mass="68210">MKASATKMRYLTTGYAVVNQWICCMDRMPPLLKMLTKLTIALILVVYIVSTFFALFFDHLNTAHDFGHSALLLLWRAPQAAIAAPMVATVRRRVQNQISDLHLSVHFGPKRAPDLEQFCKEYIDIMKPSVVLATGDLTDARTRDPMGSRVFEEEWLMYWNALNKTNVTAKTIWLDIKGNHDADLVRVVEEGLHEVVSRISISNSVLWLWYNFIGVDACLDPSPKRPFNFIGLLNDKDISRITQMKAAARQEHSNYTIWFGHYPTSSIAMPSPGLRELINGPYLCGHYHTVGGLVNHMYSTQPTGYLELELSDWKDLRTIRLGAIDHGLFTFIDFKFHEWPVILVTNPKNSLYSMPNIEPWHRIANSTHIRALVFSKSKVSSVEVRIDDSDKWLEMTHISGPLYVHKWQPNEYEEGLHWIEVTAIDVDDNRRTVRHQFSLDGSKGDFPFGARLMLRTDNRVIGYLLFGLAVSICVLPFLILRFLPISKGPWFVGYVLDDYIGISFVWGMLIDGSYLPGGITYVLFSLNFYFAYGLLAYVLGMFTTWSYIVYIVLWKVSVSLSAQSFPEPMRPKYRKAKDFDEISEHSSLTRPPIRK</sequence>
<dbReference type="Gene3D" id="3.60.21.10">
    <property type="match status" value="1"/>
</dbReference>
<gene>
    <name evidence="5" type="ORF">ONB1V03_LOCUS2276</name>
</gene>
<evidence type="ECO:0008006" key="7">
    <source>
        <dbReference type="Google" id="ProtNLM"/>
    </source>
</evidence>
<dbReference type="PANTHER" id="PTHR14795">
    <property type="entry name" value="HELICASE RELATED"/>
    <property type="match status" value="1"/>
</dbReference>
<dbReference type="Proteomes" id="UP000728032">
    <property type="component" value="Unassembled WGS sequence"/>
</dbReference>
<keyword evidence="6" id="KW-1185">Reference proteome</keyword>
<dbReference type="InterPro" id="IPR056229">
    <property type="entry name" value="Ig_TMM62"/>
</dbReference>
<evidence type="ECO:0000259" key="3">
    <source>
        <dbReference type="Pfam" id="PF00149"/>
    </source>
</evidence>
<dbReference type="InterPro" id="IPR004843">
    <property type="entry name" value="Calcineurin-like_PHP"/>
</dbReference>
<keyword evidence="2" id="KW-0472">Membrane</keyword>
<dbReference type="InterPro" id="IPR029052">
    <property type="entry name" value="Metallo-depent_PP-like"/>
</dbReference>
<feature type="domain" description="TMEM62 Ig-like" evidence="4">
    <location>
        <begin position="337"/>
        <end position="442"/>
    </location>
</feature>
<evidence type="ECO:0000259" key="4">
    <source>
        <dbReference type="Pfam" id="PF24384"/>
    </source>
</evidence>
<dbReference type="SUPFAM" id="SSF56300">
    <property type="entry name" value="Metallo-dependent phosphatases"/>
    <property type="match status" value="1"/>
</dbReference>
<evidence type="ECO:0000313" key="5">
    <source>
        <dbReference type="EMBL" id="CAD7639905.1"/>
    </source>
</evidence>
<keyword evidence="2" id="KW-1133">Transmembrane helix</keyword>
<dbReference type="Pfam" id="PF24384">
    <property type="entry name" value="Ig_TMM62"/>
    <property type="match status" value="1"/>
</dbReference>
<evidence type="ECO:0000256" key="1">
    <source>
        <dbReference type="SAM" id="MobiDB-lite"/>
    </source>
</evidence>
<dbReference type="OrthoDB" id="27234at2759"/>
<feature type="transmembrane region" description="Helical" evidence="2">
    <location>
        <begin position="69"/>
        <end position="90"/>
    </location>
</feature>
<protein>
    <recommendedName>
        <fullName evidence="7">Calcineurin-like phosphoesterase domain-containing protein</fullName>
    </recommendedName>
</protein>
<organism evidence="5">
    <name type="scientific">Oppiella nova</name>
    <dbReference type="NCBI Taxonomy" id="334625"/>
    <lineage>
        <taxon>Eukaryota</taxon>
        <taxon>Metazoa</taxon>
        <taxon>Ecdysozoa</taxon>
        <taxon>Arthropoda</taxon>
        <taxon>Chelicerata</taxon>
        <taxon>Arachnida</taxon>
        <taxon>Acari</taxon>
        <taxon>Acariformes</taxon>
        <taxon>Sarcoptiformes</taxon>
        <taxon>Oribatida</taxon>
        <taxon>Brachypylina</taxon>
        <taxon>Oppioidea</taxon>
        <taxon>Oppiidae</taxon>
        <taxon>Oppiella</taxon>
    </lineage>
</organism>
<keyword evidence="2" id="KW-0812">Transmembrane</keyword>
<dbReference type="PANTHER" id="PTHR14795:SF0">
    <property type="entry name" value="TRANSMEMBRANE PROTEIN 62"/>
    <property type="match status" value="1"/>
</dbReference>
<feature type="transmembrane region" description="Helical" evidence="2">
    <location>
        <begin position="35"/>
        <end position="57"/>
    </location>
</feature>
<dbReference type="EMBL" id="OC915325">
    <property type="protein sequence ID" value="CAD7639905.1"/>
    <property type="molecule type" value="Genomic_DNA"/>
</dbReference>